<evidence type="ECO:0000313" key="4">
    <source>
        <dbReference type="Proteomes" id="UP000516369"/>
    </source>
</evidence>
<gene>
    <name evidence="3" type="ORF">HQ394_18405</name>
</gene>
<evidence type="ECO:0000259" key="2">
    <source>
        <dbReference type="Pfam" id="PF08484"/>
    </source>
</evidence>
<dbReference type="AlphaFoldDB" id="A0A7H1N5D7"/>
<dbReference type="PANTHER" id="PTHR43861">
    <property type="entry name" value="TRANS-ACONITATE 2-METHYLTRANSFERASE-RELATED"/>
    <property type="match status" value="1"/>
</dbReference>
<dbReference type="GO" id="GO:0008168">
    <property type="term" value="F:methyltransferase activity"/>
    <property type="evidence" value="ECO:0007669"/>
    <property type="project" value="UniProtKB-KW"/>
</dbReference>
<dbReference type="Pfam" id="PF08421">
    <property type="entry name" value="Methyltransf_13"/>
    <property type="match status" value="1"/>
</dbReference>
<dbReference type="SUPFAM" id="SSF53335">
    <property type="entry name" value="S-adenosyl-L-methionine-dependent methyltransferases"/>
    <property type="match status" value="1"/>
</dbReference>
<dbReference type="PANTHER" id="PTHR43861:SF5">
    <property type="entry name" value="BLL5978 PROTEIN"/>
    <property type="match status" value="1"/>
</dbReference>
<name>A0A7H1N5D7_9PROT</name>
<feature type="domain" description="Methyltransferase putative zinc binding" evidence="1">
    <location>
        <begin position="20"/>
        <end position="80"/>
    </location>
</feature>
<proteinExistence type="predicted"/>
<organism evidence="3 4">
    <name type="scientific">Defluviicoccus vanus</name>
    <dbReference type="NCBI Taxonomy" id="111831"/>
    <lineage>
        <taxon>Bacteria</taxon>
        <taxon>Pseudomonadati</taxon>
        <taxon>Pseudomonadota</taxon>
        <taxon>Alphaproteobacteria</taxon>
        <taxon>Rhodospirillales</taxon>
        <taxon>Rhodospirillaceae</taxon>
        <taxon>Defluviicoccus</taxon>
    </lineage>
</organism>
<reference evidence="3 4" key="1">
    <citation type="submission" date="2020-05" db="EMBL/GenBank/DDBJ databases">
        <title>Complete closed genome sequence of Defluviicoccus vanus.</title>
        <authorList>
            <person name="Bessarab I."/>
            <person name="Arumugam K."/>
            <person name="Maszenan A.M."/>
            <person name="Seviour R.J."/>
            <person name="Williams R.B."/>
        </authorList>
    </citation>
    <scope>NUCLEOTIDE SEQUENCE [LARGE SCALE GENOMIC DNA]</scope>
    <source>
        <strain evidence="3 4">Ben 114</strain>
    </source>
</reference>
<dbReference type="InterPro" id="IPR038576">
    <property type="entry name" value="Methyltransf_Zn-bd_dom_put_sf"/>
</dbReference>
<protein>
    <submittedName>
        <fullName evidence="3">Class I SAM-dependent methyltransferase</fullName>
    </submittedName>
</protein>
<dbReference type="Pfam" id="PF08484">
    <property type="entry name" value="Methyltransf_14"/>
    <property type="match status" value="1"/>
</dbReference>
<dbReference type="InterPro" id="IPR029063">
    <property type="entry name" value="SAM-dependent_MTases_sf"/>
</dbReference>
<dbReference type="InterPro" id="IPR013630">
    <property type="entry name" value="Methyltransf_Zn-bd_dom_put"/>
</dbReference>
<dbReference type="Gene3D" id="3.40.50.150">
    <property type="entry name" value="Vaccinia Virus protein VP39"/>
    <property type="match status" value="1"/>
</dbReference>
<dbReference type="InterPro" id="IPR013691">
    <property type="entry name" value="MeTrfase_14"/>
</dbReference>
<dbReference type="Pfam" id="PF13489">
    <property type="entry name" value="Methyltransf_23"/>
    <property type="match status" value="1"/>
</dbReference>
<evidence type="ECO:0000259" key="1">
    <source>
        <dbReference type="Pfam" id="PF08421"/>
    </source>
</evidence>
<dbReference type="Proteomes" id="UP000516369">
    <property type="component" value="Chromosome"/>
</dbReference>
<sequence length="430" mass="45380">MTAHHPDAAHPITARAIDACRHCGGALAIPFCDLGTTPLANSFLLPDATAPEPVFPLNAVVCERCFLVQLDHIADASAIFADYAYFSSFSTSWLTHCQRYAAAVMQRFGLGKRSFVVEVAANDGYLLQYFLAAGIPCLGVEPAANVAAAARARGVPTREAFFGLTTAGAIVDESGHADLVIANNVLAHVPDINDFAAGLATLAGPKGVVSIEAPHLLAMVDGIQFDTIYHEHYAYWSLHAMTAVLARAGLTVFDVEMLPTHGGSLRVLATADGTNRGTSAGLSAVRQRETDVGIDRADYYAGFQPQARRVIDGFAAWLAQGRTRGRTEGRRVAGYGAAAKGNTFLNAAGVGARDLIAVADLSPAKQGKLLPGSRIPVIAPEGLAQLAPDDVLILPWNLADEITDTLAALLSASTRLWVAVPEMRQLSGRT</sequence>
<dbReference type="GO" id="GO:0032259">
    <property type="term" value="P:methylation"/>
    <property type="evidence" value="ECO:0007669"/>
    <property type="project" value="UniProtKB-KW"/>
</dbReference>
<dbReference type="Gene3D" id="6.20.50.110">
    <property type="entry name" value="Methyltransferase, zinc-binding domain"/>
    <property type="match status" value="1"/>
</dbReference>
<keyword evidence="3" id="KW-0489">Methyltransferase</keyword>
<evidence type="ECO:0000313" key="3">
    <source>
        <dbReference type="EMBL" id="QNT70923.1"/>
    </source>
</evidence>
<dbReference type="EMBL" id="CP053923">
    <property type="protein sequence ID" value="QNT70923.1"/>
    <property type="molecule type" value="Genomic_DNA"/>
</dbReference>
<feature type="domain" description="C-methyltransferase" evidence="2">
    <location>
        <begin position="259"/>
        <end position="421"/>
    </location>
</feature>
<accession>A0A7H1N5D7</accession>
<dbReference type="RefSeq" id="WP_190261384.1">
    <property type="nucleotide sequence ID" value="NZ_CP053923.1"/>
</dbReference>
<dbReference type="Gene3D" id="3.40.50.720">
    <property type="entry name" value="NAD(P)-binding Rossmann-like Domain"/>
    <property type="match status" value="1"/>
</dbReference>
<dbReference type="KEGG" id="dvn:HQ394_18405"/>
<keyword evidence="4" id="KW-1185">Reference proteome</keyword>
<keyword evidence="3" id="KW-0808">Transferase</keyword>